<feature type="domain" description="BED-type" evidence="11">
    <location>
        <begin position="89"/>
        <end position="141"/>
    </location>
</feature>
<dbReference type="PANTHER" id="PTHR46481:SF10">
    <property type="entry name" value="ZINC FINGER BED DOMAIN-CONTAINING PROTEIN 39"/>
    <property type="match status" value="1"/>
</dbReference>
<dbReference type="AlphaFoldDB" id="A0A916DZP2"/>
<dbReference type="GO" id="GO:0003677">
    <property type="term" value="F:DNA binding"/>
    <property type="evidence" value="ECO:0007669"/>
    <property type="project" value="UniProtKB-KW"/>
</dbReference>
<dbReference type="InterPro" id="IPR008906">
    <property type="entry name" value="HATC_C_dom"/>
</dbReference>
<dbReference type="Pfam" id="PF02892">
    <property type="entry name" value="zf-BED"/>
    <property type="match status" value="1"/>
</dbReference>
<evidence type="ECO:0000256" key="6">
    <source>
        <dbReference type="ARBA" id="ARBA00023125"/>
    </source>
</evidence>
<dbReference type="EMBL" id="CAGKOT010000002">
    <property type="protein sequence ID" value="CAB5308141.1"/>
    <property type="molecule type" value="Genomic_DNA"/>
</dbReference>
<accession>A0A916DZP2</accession>
<evidence type="ECO:0000256" key="7">
    <source>
        <dbReference type="ARBA" id="ARBA00023163"/>
    </source>
</evidence>
<keyword evidence="8" id="KW-0539">Nucleus</keyword>
<keyword evidence="6" id="KW-0238">DNA-binding</keyword>
<dbReference type="InterPro" id="IPR052035">
    <property type="entry name" value="ZnF_BED_domain_contain"/>
</dbReference>
<evidence type="ECO:0000313" key="12">
    <source>
        <dbReference type="EMBL" id="CAB5308141.1"/>
    </source>
</evidence>
<dbReference type="OrthoDB" id="2284502at2759"/>
<comment type="subcellular location">
    <subcellularLocation>
        <location evidence="1">Nucleus</location>
    </subcellularLocation>
</comment>
<evidence type="ECO:0000256" key="3">
    <source>
        <dbReference type="ARBA" id="ARBA00022771"/>
    </source>
</evidence>
<keyword evidence="3 9" id="KW-0863">Zinc-finger</keyword>
<keyword evidence="7" id="KW-0804">Transcription</keyword>
<dbReference type="VEuPathDB" id="FungiDB:RhiirFUN_015512"/>
<comment type="caution">
    <text evidence="12">The sequence shown here is derived from an EMBL/GenBank/DDBJ whole genome shotgun (WGS) entry which is preliminary data.</text>
</comment>
<dbReference type="PROSITE" id="PS50808">
    <property type="entry name" value="ZF_BED"/>
    <property type="match status" value="1"/>
</dbReference>
<reference evidence="12" key="1">
    <citation type="submission" date="2020-05" db="EMBL/GenBank/DDBJ databases">
        <authorList>
            <person name="Rincon C."/>
            <person name="Sanders R I."/>
            <person name="Robbins C."/>
            <person name="Chaturvedi A."/>
        </authorList>
    </citation>
    <scope>NUCLEOTIDE SEQUENCE</scope>
    <source>
        <strain evidence="12">CHB12</strain>
    </source>
</reference>
<dbReference type="PANTHER" id="PTHR46481">
    <property type="entry name" value="ZINC FINGER BED DOMAIN-CONTAINING PROTEIN 4"/>
    <property type="match status" value="1"/>
</dbReference>
<keyword evidence="4" id="KW-0862">Zinc</keyword>
<feature type="region of interest" description="Disordered" evidence="10">
    <location>
        <begin position="1"/>
        <end position="83"/>
    </location>
</feature>
<dbReference type="VEuPathDB" id="FungiDB:RhiirFUN_002040"/>
<evidence type="ECO:0000256" key="4">
    <source>
        <dbReference type="ARBA" id="ARBA00022833"/>
    </source>
</evidence>
<dbReference type="GO" id="GO:0005634">
    <property type="term" value="C:nucleus"/>
    <property type="evidence" value="ECO:0007669"/>
    <property type="project" value="UniProtKB-SubCell"/>
</dbReference>
<evidence type="ECO:0000313" key="13">
    <source>
        <dbReference type="Proteomes" id="UP000684084"/>
    </source>
</evidence>
<evidence type="ECO:0000256" key="2">
    <source>
        <dbReference type="ARBA" id="ARBA00022723"/>
    </source>
</evidence>
<evidence type="ECO:0000256" key="1">
    <source>
        <dbReference type="ARBA" id="ARBA00004123"/>
    </source>
</evidence>
<gene>
    <name evidence="12" type="ORF">CHRIB12_LOCUS1319</name>
</gene>
<keyword evidence="5" id="KW-0805">Transcription regulation</keyword>
<protein>
    <recommendedName>
        <fullName evidence="11">BED-type domain-containing protein</fullName>
    </recommendedName>
</protein>
<dbReference type="GO" id="GO:0046983">
    <property type="term" value="F:protein dimerization activity"/>
    <property type="evidence" value="ECO:0007669"/>
    <property type="project" value="InterPro"/>
</dbReference>
<dbReference type="InterPro" id="IPR003656">
    <property type="entry name" value="Znf_BED"/>
</dbReference>
<keyword evidence="2" id="KW-0479">Metal-binding</keyword>
<dbReference type="GO" id="GO:0008270">
    <property type="term" value="F:zinc ion binding"/>
    <property type="evidence" value="ECO:0007669"/>
    <property type="project" value="UniProtKB-KW"/>
</dbReference>
<dbReference type="SMART" id="SM00614">
    <property type="entry name" value="ZnF_BED"/>
    <property type="match status" value="1"/>
</dbReference>
<sequence>MTSEFEENDIEETAEEEAEEEAEYETEEEVGEEAEEEAEYETEEEAEYENEEEAESETEENQVDDTETGEQQIEKNIERKVEQEETNTKKRSWVWEHFTYDETVKKAKCKHCKILIACNKGSTSGMAGHIKSKHKLMKEKGKKQLTIRESINNSEVIVYSKETFKKFIIRWIVKNDLPFTCVESEDFRNMIFLLRKDAFIPSADTIKNYIMTSFNDSQKKVASILQNTSSKISFTIDAWTSSNNFSFLGITAHWVTENWKLKSFLLDFIKLEGPHSGANIKDAFLKSLKNFNIESKILGVMTDNASNNVTFLKAVESDLSQRYIYYDSEDKHVRCLAHVINLAAQQVLTTLKATDNDESSNEEVEDFRDTPNRFENGKEAAINAINKLKIYYNKTDSTLYAVSLILDPRLKVEYMKDNEWETQWVDRTKKTVSELYMTLYAPQETQNTNIEYNSSDEDLVSHISKRRRIETVSEFDRYLNADRAQALCDTLNWWKRHEEEYPNLSNMAKDYLGVPATSAPAERIFSSAADVITYDRASLAPETVRAVMCLKHWFRSVSYLDGEELDTQENFG</sequence>
<name>A0A916DZP2_9GLOM</name>
<organism evidence="12 13">
    <name type="scientific">Rhizophagus irregularis</name>
    <dbReference type="NCBI Taxonomy" id="588596"/>
    <lineage>
        <taxon>Eukaryota</taxon>
        <taxon>Fungi</taxon>
        <taxon>Fungi incertae sedis</taxon>
        <taxon>Mucoromycota</taxon>
        <taxon>Glomeromycotina</taxon>
        <taxon>Glomeromycetes</taxon>
        <taxon>Glomerales</taxon>
        <taxon>Glomeraceae</taxon>
        <taxon>Rhizophagus</taxon>
    </lineage>
</organism>
<evidence type="ECO:0000256" key="5">
    <source>
        <dbReference type="ARBA" id="ARBA00023015"/>
    </source>
</evidence>
<evidence type="ECO:0000256" key="9">
    <source>
        <dbReference type="PROSITE-ProRule" id="PRU00027"/>
    </source>
</evidence>
<dbReference type="Pfam" id="PF05699">
    <property type="entry name" value="Dimer_Tnp_hAT"/>
    <property type="match status" value="1"/>
</dbReference>
<feature type="compositionally biased region" description="Acidic residues" evidence="10">
    <location>
        <begin position="1"/>
        <end position="68"/>
    </location>
</feature>
<evidence type="ECO:0000259" key="11">
    <source>
        <dbReference type="PROSITE" id="PS50808"/>
    </source>
</evidence>
<dbReference type="Proteomes" id="UP000684084">
    <property type="component" value="Unassembled WGS sequence"/>
</dbReference>
<feature type="compositionally biased region" description="Basic and acidic residues" evidence="10">
    <location>
        <begin position="72"/>
        <end position="83"/>
    </location>
</feature>
<proteinExistence type="predicted"/>
<evidence type="ECO:0000256" key="8">
    <source>
        <dbReference type="ARBA" id="ARBA00023242"/>
    </source>
</evidence>
<evidence type="ECO:0000256" key="10">
    <source>
        <dbReference type="SAM" id="MobiDB-lite"/>
    </source>
</evidence>